<feature type="compositionally biased region" description="Basic and acidic residues" evidence="1">
    <location>
        <begin position="8"/>
        <end position="17"/>
    </location>
</feature>
<dbReference type="KEGG" id="egu:109506771"/>
<sequence>MAMLIAAESKRDEERAKGVGADEAADNPDIVLFEDHEEEEDEESEEEEESGGQSAQGRGRGRGMMWQPHMPLVRGGRPMLGVRGFPPVMMGDDGFGYGDGFAAPDIFGVPPRVLGPYAGEQAPCLGWFSLVGHPSLVPFFRWVVLG</sequence>
<reference evidence="3" key="1">
    <citation type="submission" date="2025-08" db="UniProtKB">
        <authorList>
            <consortium name="RefSeq"/>
        </authorList>
    </citation>
    <scope>IDENTIFICATION</scope>
</reference>
<accession>A0A8N4EX37</accession>
<dbReference type="OrthoDB" id="306690at2759"/>
<feature type="compositionally biased region" description="Acidic residues" evidence="1">
    <location>
        <begin position="35"/>
        <end position="50"/>
    </location>
</feature>
<evidence type="ECO:0000313" key="3">
    <source>
        <dbReference type="RefSeq" id="XP_029116206.1"/>
    </source>
</evidence>
<name>A0A8N4EX37_ELAGV</name>
<evidence type="ECO:0000313" key="2">
    <source>
        <dbReference type="Proteomes" id="UP000504607"/>
    </source>
</evidence>
<dbReference type="Proteomes" id="UP000504607">
    <property type="component" value="Unplaced"/>
</dbReference>
<gene>
    <name evidence="3" type="primary">LOC109506771</name>
</gene>
<proteinExistence type="predicted"/>
<evidence type="ECO:0000256" key="1">
    <source>
        <dbReference type="SAM" id="MobiDB-lite"/>
    </source>
</evidence>
<dbReference type="AlphaFoldDB" id="A0A8N4EX37"/>
<keyword evidence="2" id="KW-1185">Reference proteome</keyword>
<protein>
    <submittedName>
        <fullName evidence="3">Zinc finger CCCH domain-containing protein 45-like</fullName>
    </submittedName>
</protein>
<feature type="region of interest" description="Disordered" evidence="1">
    <location>
        <begin position="1"/>
        <end position="68"/>
    </location>
</feature>
<dbReference type="RefSeq" id="XP_029116206.1">
    <property type="nucleotide sequence ID" value="XM_029260373.1"/>
</dbReference>
<organism evidence="2 3">
    <name type="scientific">Elaeis guineensis var. tenera</name>
    <name type="common">Oil palm</name>
    <dbReference type="NCBI Taxonomy" id="51953"/>
    <lineage>
        <taxon>Eukaryota</taxon>
        <taxon>Viridiplantae</taxon>
        <taxon>Streptophyta</taxon>
        <taxon>Embryophyta</taxon>
        <taxon>Tracheophyta</taxon>
        <taxon>Spermatophyta</taxon>
        <taxon>Magnoliopsida</taxon>
        <taxon>Liliopsida</taxon>
        <taxon>Arecaceae</taxon>
        <taxon>Arecoideae</taxon>
        <taxon>Cocoseae</taxon>
        <taxon>Elaeidinae</taxon>
        <taxon>Elaeis</taxon>
    </lineage>
</organism>